<gene>
    <name evidence="1" type="ORF">Pint_08345</name>
</gene>
<protein>
    <submittedName>
        <fullName evidence="1">Uncharacterized protein</fullName>
    </submittedName>
</protein>
<accession>A0ACC0XSE5</accession>
<proteinExistence type="predicted"/>
<name>A0ACC0XSE5_9ROSI</name>
<sequence>MTSTPSITAEVSPKHSLPIKHSSMEEDKATPFRERLLGGGNTYPSHFQKVVAELMGTYILIFAGCGSALVNKIQNLTIVGIALVWGLVLMAMIYTLGHVSGAHFNPAVTIAFAASRKLSWKQVPLYVLSQVLGATLASLTLRVLFTDQDNIHATTTQYTDATSDLEAITWEFIITFVLMFTICGVATDHRASKDFAGVAIGVTLLFNVMIAGPITGASMNPARSLGPAVASGVYKNLWVYIVAPIIGAMAAALVYSLLRVPTPAKEMPLETKSMYNQLYLHGDP</sequence>
<dbReference type="Proteomes" id="UP001163603">
    <property type="component" value="Chromosome 10"/>
</dbReference>
<reference evidence="2" key="1">
    <citation type="journal article" date="2023" name="G3 (Bethesda)">
        <title>Genome assembly and association tests identify interacting loci associated with vigor, precocity, and sex in interspecific pistachio rootstocks.</title>
        <authorList>
            <person name="Palmer W."/>
            <person name="Jacygrad E."/>
            <person name="Sagayaradj S."/>
            <person name="Cavanaugh K."/>
            <person name="Han R."/>
            <person name="Bertier L."/>
            <person name="Beede B."/>
            <person name="Kafkas S."/>
            <person name="Golino D."/>
            <person name="Preece J."/>
            <person name="Michelmore R."/>
        </authorList>
    </citation>
    <scope>NUCLEOTIDE SEQUENCE [LARGE SCALE GENOMIC DNA]</scope>
</reference>
<organism evidence="1 2">
    <name type="scientific">Pistacia integerrima</name>
    <dbReference type="NCBI Taxonomy" id="434235"/>
    <lineage>
        <taxon>Eukaryota</taxon>
        <taxon>Viridiplantae</taxon>
        <taxon>Streptophyta</taxon>
        <taxon>Embryophyta</taxon>
        <taxon>Tracheophyta</taxon>
        <taxon>Spermatophyta</taxon>
        <taxon>Magnoliopsida</taxon>
        <taxon>eudicotyledons</taxon>
        <taxon>Gunneridae</taxon>
        <taxon>Pentapetalae</taxon>
        <taxon>rosids</taxon>
        <taxon>malvids</taxon>
        <taxon>Sapindales</taxon>
        <taxon>Anacardiaceae</taxon>
        <taxon>Pistacia</taxon>
    </lineage>
</organism>
<dbReference type="EMBL" id="CM047745">
    <property type="protein sequence ID" value="KAJ0024382.1"/>
    <property type="molecule type" value="Genomic_DNA"/>
</dbReference>
<comment type="caution">
    <text evidence="1">The sequence shown here is derived from an EMBL/GenBank/DDBJ whole genome shotgun (WGS) entry which is preliminary data.</text>
</comment>
<evidence type="ECO:0000313" key="1">
    <source>
        <dbReference type="EMBL" id="KAJ0024382.1"/>
    </source>
</evidence>
<evidence type="ECO:0000313" key="2">
    <source>
        <dbReference type="Proteomes" id="UP001163603"/>
    </source>
</evidence>
<keyword evidence="2" id="KW-1185">Reference proteome</keyword>